<dbReference type="SUPFAM" id="SSF55729">
    <property type="entry name" value="Acyl-CoA N-acyltransferases (Nat)"/>
    <property type="match status" value="1"/>
</dbReference>
<dbReference type="Pfam" id="PF00583">
    <property type="entry name" value="Acetyltransf_1"/>
    <property type="match status" value="1"/>
</dbReference>
<dbReference type="AlphaFoldDB" id="A0A7V8JU22"/>
<sequence length="159" mass="18032">MAPKELAPTPLDFRFATKEDIPELISLLIDDELGRQRETVDPQSMQQYQKAFARMSAQPDNRILLGLDGHDIVGMLQLTIIHGLTHQGRPRAQIEGVRVKGDARGRGYGRQLFQKAFDIGKEQGCFMAQLTTDNRRPDAKRFYESLGFEATHHGMKRPL</sequence>
<dbReference type="PANTHER" id="PTHR43877:SF2">
    <property type="entry name" value="AMINOALKYLPHOSPHONATE N-ACETYLTRANSFERASE-RELATED"/>
    <property type="match status" value="1"/>
</dbReference>
<name>A0A7V8JU22_9BURK</name>
<evidence type="ECO:0000259" key="3">
    <source>
        <dbReference type="PROSITE" id="PS51186"/>
    </source>
</evidence>
<evidence type="ECO:0000313" key="5">
    <source>
        <dbReference type="Proteomes" id="UP000462435"/>
    </source>
</evidence>
<dbReference type="PANTHER" id="PTHR43877">
    <property type="entry name" value="AMINOALKYLPHOSPHONATE N-ACETYLTRANSFERASE-RELATED-RELATED"/>
    <property type="match status" value="1"/>
</dbReference>
<dbReference type="Gene3D" id="3.40.630.30">
    <property type="match status" value="1"/>
</dbReference>
<gene>
    <name evidence="4" type="primary">phnO_1</name>
    <name evidence="4" type="ORF">GAK35_02545</name>
</gene>
<evidence type="ECO:0000256" key="2">
    <source>
        <dbReference type="ARBA" id="ARBA00023315"/>
    </source>
</evidence>
<feature type="domain" description="N-acetyltransferase" evidence="3">
    <location>
        <begin position="11"/>
        <end position="159"/>
    </location>
</feature>
<proteinExistence type="predicted"/>
<dbReference type="GO" id="GO:0016747">
    <property type="term" value="F:acyltransferase activity, transferring groups other than amino-acyl groups"/>
    <property type="evidence" value="ECO:0007669"/>
    <property type="project" value="InterPro"/>
</dbReference>
<reference evidence="5" key="1">
    <citation type="journal article" date="2020" name="MBio">
        <title>Horizontal gene transfer to a defensive symbiont with a reduced genome amongst a multipartite beetle microbiome.</title>
        <authorList>
            <person name="Waterworth S.C."/>
            <person name="Florez L.V."/>
            <person name="Rees E.R."/>
            <person name="Hertweck C."/>
            <person name="Kaltenpoth M."/>
            <person name="Kwan J.C."/>
        </authorList>
    </citation>
    <scope>NUCLEOTIDE SEQUENCE [LARGE SCALE GENOMIC DNA]</scope>
</reference>
<organism evidence="4 5">
    <name type="scientific">Herbaspirillum frisingense</name>
    <dbReference type="NCBI Taxonomy" id="92645"/>
    <lineage>
        <taxon>Bacteria</taxon>
        <taxon>Pseudomonadati</taxon>
        <taxon>Pseudomonadota</taxon>
        <taxon>Betaproteobacteria</taxon>
        <taxon>Burkholderiales</taxon>
        <taxon>Oxalobacteraceae</taxon>
        <taxon>Herbaspirillum</taxon>
    </lineage>
</organism>
<protein>
    <submittedName>
        <fullName evidence="4">Aminoalkylphosphonate N-acetyltransferase</fullName>
    </submittedName>
</protein>
<dbReference type="CDD" id="cd04301">
    <property type="entry name" value="NAT_SF"/>
    <property type="match status" value="1"/>
</dbReference>
<dbReference type="Proteomes" id="UP000462435">
    <property type="component" value="Unassembled WGS sequence"/>
</dbReference>
<dbReference type="InterPro" id="IPR000182">
    <property type="entry name" value="GNAT_dom"/>
</dbReference>
<keyword evidence="2" id="KW-0012">Acyltransferase</keyword>
<keyword evidence="1 4" id="KW-0808">Transferase</keyword>
<accession>A0A7V8JU22</accession>
<dbReference type="InterPro" id="IPR050832">
    <property type="entry name" value="Bact_Acetyltransf"/>
</dbReference>
<dbReference type="EMBL" id="WNDX01000075">
    <property type="protein sequence ID" value="KAF1042735.1"/>
    <property type="molecule type" value="Genomic_DNA"/>
</dbReference>
<dbReference type="PROSITE" id="PS51186">
    <property type="entry name" value="GNAT"/>
    <property type="match status" value="1"/>
</dbReference>
<evidence type="ECO:0000313" key="4">
    <source>
        <dbReference type="EMBL" id="KAF1042735.1"/>
    </source>
</evidence>
<comment type="caution">
    <text evidence="4">The sequence shown here is derived from an EMBL/GenBank/DDBJ whole genome shotgun (WGS) entry which is preliminary data.</text>
</comment>
<evidence type="ECO:0000256" key="1">
    <source>
        <dbReference type="ARBA" id="ARBA00022679"/>
    </source>
</evidence>
<dbReference type="InterPro" id="IPR016181">
    <property type="entry name" value="Acyl_CoA_acyltransferase"/>
</dbReference>